<dbReference type="GO" id="GO:0000976">
    <property type="term" value="F:transcription cis-regulatory region binding"/>
    <property type="evidence" value="ECO:0007669"/>
    <property type="project" value="TreeGrafter"/>
</dbReference>
<evidence type="ECO:0000259" key="9">
    <source>
        <dbReference type="PROSITE" id="PS51755"/>
    </source>
</evidence>
<evidence type="ECO:0000256" key="2">
    <source>
        <dbReference type="ARBA" id="ARBA00023012"/>
    </source>
</evidence>
<proteinExistence type="predicted"/>
<accession>A0A0N8GTA5</accession>
<dbReference type="Proteomes" id="UP000050501">
    <property type="component" value="Unassembled WGS sequence"/>
</dbReference>
<dbReference type="GO" id="GO:0000156">
    <property type="term" value="F:phosphorelay response regulator activity"/>
    <property type="evidence" value="ECO:0007669"/>
    <property type="project" value="TreeGrafter"/>
</dbReference>
<dbReference type="Gene3D" id="1.10.10.10">
    <property type="entry name" value="Winged helix-like DNA-binding domain superfamily/Winged helix DNA-binding domain"/>
    <property type="match status" value="1"/>
</dbReference>
<dbReference type="FunFam" id="1.10.10.10:FF:000018">
    <property type="entry name" value="DNA-binding response regulator ResD"/>
    <property type="match status" value="1"/>
</dbReference>
<reference evidence="10 11" key="1">
    <citation type="submission" date="2015-07" db="EMBL/GenBank/DDBJ databases">
        <title>Genome sequence of Levilinea saccharolytica DSM 16555.</title>
        <authorList>
            <person name="Hemp J."/>
            <person name="Ward L.M."/>
            <person name="Pace L.A."/>
            <person name="Fischer W.W."/>
        </authorList>
    </citation>
    <scope>NUCLEOTIDE SEQUENCE [LARGE SCALE GENOMIC DNA]</scope>
    <source>
        <strain evidence="10 11">KIBI-1</strain>
    </source>
</reference>
<evidence type="ECO:0000256" key="1">
    <source>
        <dbReference type="ARBA" id="ARBA00022553"/>
    </source>
</evidence>
<evidence type="ECO:0000313" key="10">
    <source>
        <dbReference type="EMBL" id="KPL91554.1"/>
    </source>
</evidence>
<feature type="modified residue" description="4-aspartylphosphate" evidence="6">
    <location>
        <position position="55"/>
    </location>
</feature>
<dbReference type="InterPro" id="IPR001789">
    <property type="entry name" value="Sig_transdc_resp-reg_receiver"/>
</dbReference>
<dbReference type="SUPFAM" id="SSF52172">
    <property type="entry name" value="CheY-like"/>
    <property type="match status" value="1"/>
</dbReference>
<dbReference type="GO" id="GO:0032993">
    <property type="term" value="C:protein-DNA complex"/>
    <property type="evidence" value="ECO:0007669"/>
    <property type="project" value="TreeGrafter"/>
</dbReference>
<evidence type="ECO:0000256" key="3">
    <source>
        <dbReference type="ARBA" id="ARBA00023015"/>
    </source>
</evidence>
<dbReference type="PANTHER" id="PTHR48111">
    <property type="entry name" value="REGULATOR OF RPOS"/>
    <property type="match status" value="1"/>
</dbReference>
<evidence type="ECO:0000256" key="7">
    <source>
        <dbReference type="PROSITE-ProRule" id="PRU01091"/>
    </source>
</evidence>
<dbReference type="Pfam" id="PF00486">
    <property type="entry name" value="Trans_reg_C"/>
    <property type="match status" value="1"/>
</dbReference>
<dbReference type="InterPro" id="IPR001867">
    <property type="entry name" value="OmpR/PhoB-type_DNA-bd"/>
</dbReference>
<dbReference type="InterPro" id="IPR036388">
    <property type="entry name" value="WH-like_DNA-bd_sf"/>
</dbReference>
<evidence type="ECO:0000256" key="6">
    <source>
        <dbReference type="PROSITE-ProRule" id="PRU00169"/>
    </source>
</evidence>
<evidence type="ECO:0000313" key="11">
    <source>
        <dbReference type="Proteomes" id="UP000050501"/>
    </source>
</evidence>
<name>A0A0N8GTA5_9CHLR</name>
<dbReference type="EMBL" id="LGCM01000003">
    <property type="protein sequence ID" value="KPL91554.1"/>
    <property type="molecule type" value="Genomic_DNA"/>
</dbReference>
<dbReference type="CDD" id="cd00383">
    <property type="entry name" value="trans_reg_C"/>
    <property type="match status" value="1"/>
</dbReference>
<keyword evidence="1 6" id="KW-0597">Phosphoprotein</keyword>
<keyword evidence="4 7" id="KW-0238">DNA-binding</keyword>
<dbReference type="Gene3D" id="3.40.50.2300">
    <property type="match status" value="1"/>
</dbReference>
<evidence type="ECO:0000259" key="8">
    <source>
        <dbReference type="PROSITE" id="PS50110"/>
    </source>
</evidence>
<dbReference type="STRING" id="229921.ADN01_01130"/>
<dbReference type="SMART" id="SM00862">
    <property type="entry name" value="Trans_reg_C"/>
    <property type="match status" value="1"/>
</dbReference>
<keyword evidence="2" id="KW-0902">Two-component regulatory system</keyword>
<keyword evidence="3" id="KW-0805">Transcription regulation</keyword>
<feature type="DNA-binding region" description="OmpR/PhoB-type" evidence="7">
    <location>
        <begin position="121"/>
        <end position="220"/>
    </location>
</feature>
<comment type="caution">
    <text evidence="10">The sequence shown here is derived from an EMBL/GenBank/DDBJ whole genome shotgun (WGS) entry which is preliminary data.</text>
</comment>
<sequence length="246" mass="27549">MVTRGRILLIEGKRSDHPSFYTGLSRKGFHVERASTGSDALIALSSSNPQLILLDAASLRSSGRRICQSLIKQAPGIPIVIIFGPDTPPDEKTGANVTLQLPFTLQKLLNRIRGLMPVEEKDAIQVGEMQLDVEHRWVRVGSRQVRLTPRLVVLLKILMDRAGEVIERKELFSQVWDTDYTDDTRTLDVHISWLRQALEEDPRNPEYIKTVRGVGYRLDLKTHAVLLPASNRSAAGSNDTRPTPTL</sequence>
<feature type="domain" description="Response regulatory" evidence="8">
    <location>
        <begin position="6"/>
        <end position="116"/>
    </location>
</feature>
<dbReference type="PANTHER" id="PTHR48111:SF1">
    <property type="entry name" value="TWO-COMPONENT RESPONSE REGULATOR ORR33"/>
    <property type="match status" value="1"/>
</dbReference>
<protein>
    <recommendedName>
        <fullName evidence="12">Response regulator consisting of a CheY-like receiver domain and a winged-helix DNA-binding domain</fullName>
    </recommendedName>
</protein>
<dbReference type="InterPro" id="IPR016032">
    <property type="entry name" value="Sig_transdc_resp-reg_C-effctor"/>
</dbReference>
<gene>
    <name evidence="10" type="ORF">ADN01_01130</name>
</gene>
<dbReference type="GO" id="GO:0005829">
    <property type="term" value="C:cytosol"/>
    <property type="evidence" value="ECO:0007669"/>
    <property type="project" value="TreeGrafter"/>
</dbReference>
<dbReference type="AlphaFoldDB" id="A0A0N8GTA5"/>
<dbReference type="GO" id="GO:0006355">
    <property type="term" value="P:regulation of DNA-templated transcription"/>
    <property type="evidence" value="ECO:0007669"/>
    <property type="project" value="InterPro"/>
</dbReference>
<evidence type="ECO:0008006" key="12">
    <source>
        <dbReference type="Google" id="ProtNLM"/>
    </source>
</evidence>
<organism evidence="10 11">
    <name type="scientific">Levilinea saccharolytica</name>
    <dbReference type="NCBI Taxonomy" id="229921"/>
    <lineage>
        <taxon>Bacteria</taxon>
        <taxon>Bacillati</taxon>
        <taxon>Chloroflexota</taxon>
        <taxon>Anaerolineae</taxon>
        <taxon>Anaerolineales</taxon>
        <taxon>Anaerolineaceae</taxon>
        <taxon>Levilinea</taxon>
    </lineage>
</organism>
<dbReference type="PROSITE" id="PS50110">
    <property type="entry name" value="RESPONSE_REGULATORY"/>
    <property type="match status" value="1"/>
</dbReference>
<dbReference type="SUPFAM" id="SSF46894">
    <property type="entry name" value="C-terminal effector domain of the bipartite response regulators"/>
    <property type="match status" value="1"/>
</dbReference>
<keyword evidence="5" id="KW-0804">Transcription</keyword>
<keyword evidence="11" id="KW-1185">Reference proteome</keyword>
<evidence type="ECO:0000256" key="5">
    <source>
        <dbReference type="ARBA" id="ARBA00023163"/>
    </source>
</evidence>
<feature type="domain" description="OmpR/PhoB-type" evidence="9">
    <location>
        <begin position="121"/>
        <end position="220"/>
    </location>
</feature>
<dbReference type="InterPro" id="IPR011006">
    <property type="entry name" value="CheY-like_superfamily"/>
</dbReference>
<evidence type="ECO:0000256" key="4">
    <source>
        <dbReference type="ARBA" id="ARBA00023125"/>
    </source>
</evidence>
<dbReference type="PROSITE" id="PS51755">
    <property type="entry name" value="OMPR_PHOB"/>
    <property type="match status" value="1"/>
</dbReference>
<dbReference type="InterPro" id="IPR039420">
    <property type="entry name" value="WalR-like"/>
</dbReference>